<dbReference type="KEGG" id="ahz:APS56_09845"/>
<dbReference type="AlphaFoldDB" id="A0A0P0CGT5"/>
<dbReference type="InterPro" id="IPR032508">
    <property type="entry name" value="FecR_C"/>
</dbReference>
<dbReference type="Pfam" id="PF16344">
    <property type="entry name" value="FecR_C"/>
    <property type="match status" value="1"/>
</dbReference>
<dbReference type="InterPro" id="IPR006860">
    <property type="entry name" value="FecR"/>
</dbReference>
<evidence type="ECO:0000256" key="1">
    <source>
        <dbReference type="SAM" id="Phobius"/>
    </source>
</evidence>
<dbReference type="PANTHER" id="PTHR30273:SF2">
    <property type="entry name" value="PROTEIN FECR"/>
    <property type="match status" value="1"/>
</dbReference>
<dbReference type="Pfam" id="PF04773">
    <property type="entry name" value="FecR"/>
    <property type="match status" value="1"/>
</dbReference>
<feature type="domain" description="FecR protein" evidence="2">
    <location>
        <begin position="181"/>
        <end position="276"/>
    </location>
</feature>
<dbReference type="GO" id="GO:0016989">
    <property type="term" value="F:sigma factor antagonist activity"/>
    <property type="evidence" value="ECO:0007669"/>
    <property type="project" value="TreeGrafter"/>
</dbReference>
<evidence type="ECO:0000259" key="3">
    <source>
        <dbReference type="Pfam" id="PF16344"/>
    </source>
</evidence>
<dbReference type="RefSeq" id="WP_054727632.1">
    <property type="nucleotide sequence ID" value="NZ_CP012898.1"/>
</dbReference>
<feature type="domain" description="Protein FecR C-terminal" evidence="3">
    <location>
        <begin position="320"/>
        <end position="388"/>
    </location>
</feature>
<dbReference type="OrthoDB" id="649666at2"/>
<proteinExistence type="predicted"/>
<dbReference type="Gene3D" id="2.60.120.1440">
    <property type="match status" value="1"/>
</dbReference>
<evidence type="ECO:0008006" key="6">
    <source>
        <dbReference type="Google" id="ProtNLM"/>
    </source>
</evidence>
<dbReference type="PANTHER" id="PTHR30273">
    <property type="entry name" value="PERIPLASMIC SIGNAL SENSOR AND SIGMA FACTOR ACTIVATOR FECR-RELATED"/>
    <property type="match status" value="1"/>
</dbReference>
<dbReference type="InterPro" id="IPR012373">
    <property type="entry name" value="Ferrdict_sens_TM"/>
</dbReference>
<evidence type="ECO:0000259" key="2">
    <source>
        <dbReference type="Pfam" id="PF04773"/>
    </source>
</evidence>
<dbReference type="Gene3D" id="3.55.50.30">
    <property type="match status" value="1"/>
</dbReference>
<reference evidence="4 5" key="1">
    <citation type="submission" date="2015-10" db="EMBL/GenBank/DDBJ databases">
        <authorList>
            <person name="Gilbert D.G."/>
        </authorList>
    </citation>
    <scope>NUCLEOTIDE SEQUENCE [LARGE SCALE GENOMIC DNA]</scope>
    <source>
        <strain evidence="5">HZ-22</strain>
    </source>
</reference>
<evidence type="ECO:0000313" key="5">
    <source>
        <dbReference type="Proteomes" id="UP000057981"/>
    </source>
</evidence>
<accession>A0A0P0CGT5</accession>
<dbReference type="PATRIC" id="fig|1736674.3.peg.2013"/>
<dbReference type="STRING" id="1736674.APS56_09845"/>
<dbReference type="Proteomes" id="UP000057981">
    <property type="component" value="Chromosome"/>
</dbReference>
<sequence length="390" mass="44487">MTREEVDKQDFQVLIEKYLDGKTTLEELKLLVNYYESYQQDYTWCAALGSEESTRNRMLINILEELQNNVGDANKVIPFYKNKIVKYAVAASLIAFLSVTFLFKNNNGNKVNDNEVVQTNGTTIAVGTDKAILTLEDGSQVALEKGKSFQKETTVSNGEVITYKKGELKAEEIKYNYLTIPRGGQFSITLSDGTKVWLNSDSELKYPVQFIKGQPRKVELLYGEAYFDVSPSASHNGDKFIVLNASQEVEVIGTEFNVKAYKDETNIYTTLVEGKVTISMDDKKRNLVPGEQLFLNKKNSTILIKKVDVYNETAWKEGVFSFEDKSLKDMMVVLSRWYDVEVIIENKSIENEQFVGILRKNQKIEEILTSIKNFGIIKNFEIYDKKVVLK</sequence>
<evidence type="ECO:0000313" key="4">
    <source>
        <dbReference type="EMBL" id="ALJ05401.1"/>
    </source>
</evidence>
<gene>
    <name evidence="4" type="ORF">APS56_09845</name>
</gene>
<name>A0A0P0CGT5_9FLAO</name>
<feature type="transmembrane region" description="Helical" evidence="1">
    <location>
        <begin position="84"/>
        <end position="103"/>
    </location>
</feature>
<keyword evidence="5" id="KW-1185">Reference proteome</keyword>
<keyword evidence="1" id="KW-1133">Transmembrane helix</keyword>
<keyword evidence="1" id="KW-0472">Membrane</keyword>
<dbReference type="EMBL" id="CP012898">
    <property type="protein sequence ID" value="ALJ05401.1"/>
    <property type="molecule type" value="Genomic_DNA"/>
</dbReference>
<organism evidence="4 5">
    <name type="scientific">Pseudalgibacter alginicilyticus</name>
    <dbReference type="NCBI Taxonomy" id="1736674"/>
    <lineage>
        <taxon>Bacteria</taxon>
        <taxon>Pseudomonadati</taxon>
        <taxon>Bacteroidota</taxon>
        <taxon>Flavobacteriia</taxon>
        <taxon>Flavobacteriales</taxon>
        <taxon>Flavobacteriaceae</taxon>
        <taxon>Pseudalgibacter</taxon>
    </lineage>
</organism>
<protein>
    <recommendedName>
        <fullName evidence="6">Anti-sigma factor</fullName>
    </recommendedName>
</protein>
<keyword evidence="1" id="KW-0812">Transmembrane</keyword>